<dbReference type="SMART" id="SM00448">
    <property type="entry name" value="REC"/>
    <property type="match status" value="1"/>
</dbReference>
<dbReference type="PANTHER" id="PTHR48111:SF1">
    <property type="entry name" value="TWO-COMPONENT RESPONSE REGULATOR ORR33"/>
    <property type="match status" value="1"/>
</dbReference>
<accession>A0A6S6U8I5</accession>
<evidence type="ECO:0000256" key="7">
    <source>
        <dbReference type="PROSITE-ProRule" id="PRU01091"/>
    </source>
</evidence>
<dbReference type="GO" id="GO:0000976">
    <property type="term" value="F:transcription cis-regulatory region binding"/>
    <property type="evidence" value="ECO:0007669"/>
    <property type="project" value="TreeGrafter"/>
</dbReference>
<evidence type="ECO:0000259" key="9">
    <source>
        <dbReference type="PROSITE" id="PS51755"/>
    </source>
</evidence>
<dbReference type="PANTHER" id="PTHR48111">
    <property type="entry name" value="REGULATOR OF RPOS"/>
    <property type="match status" value="1"/>
</dbReference>
<gene>
    <name evidence="10" type="ORF">HELGO_WM6160</name>
</gene>
<evidence type="ECO:0000259" key="8">
    <source>
        <dbReference type="PROSITE" id="PS50110"/>
    </source>
</evidence>
<name>A0A6S6U8I5_9BACT</name>
<evidence type="ECO:0000256" key="6">
    <source>
        <dbReference type="PROSITE-ProRule" id="PRU00169"/>
    </source>
</evidence>
<dbReference type="InterPro" id="IPR011006">
    <property type="entry name" value="CheY-like_superfamily"/>
</dbReference>
<keyword evidence="4 7" id="KW-0238">DNA-binding</keyword>
<evidence type="ECO:0000256" key="5">
    <source>
        <dbReference type="ARBA" id="ARBA00023163"/>
    </source>
</evidence>
<reference evidence="10" key="1">
    <citation type="submission" date="2020-01" db="EMBL/GenBank/DDBJ databases">
        <authorList>
            <person name="Meier V. D."/>
            <person name="Meier V D."/>
        </authorList>
    </citation>
    <scope>NUCLEOTIDE SEQUENCE</scope>
    <source>
        <strain evidence="10">HLG_WM_MAG_05</strain>
    </source>
</reference>
<evidence type="ECO:0000256" key="3">
    <source>
        <dbReference type="ARBA" id="ARBA00023015"/>
    </source>
</evidence>
<evidence type="ECO:0000313" key="10">
    <source>
        <dbReference type="EMBL" id="CAA6823906.1"/>
    </source>
</evidence>
<dbReference type="InterPro" id="IPR036388">
    <property type="entry name" value="WH-like_DNA-bd_sf"/>
</dbReference>
<dbReference type="GO" id="GO:0032993">
    <property type="term" value="C:protein-DNA complex"/>
    <property type="evidence" value="ECO:0007669"/>
    <property type="project" value="TreeGrafter"/>
</dbReference>
<dbReference type="SMART" id="SM00862">
    <property type="entry name" value="Trans_reg_C"/>
    <property type="match status" value="1"/>
</dbReference>
<dbReference type="EMBL" id="CACVAU010000072">
    <property type="protein sequence ID" value="CAA6823906.1"/>
    <property type="molecule type" value="Genomic_DNA"/>
</dbReference>
<dbReference type="SUPFAM" id="SSF46894">
    <property type="entry name" value="C-terminal effector domain of the bipartite response regulators"/>
    <property type="match status" value="1"/>
</dbReference>
<dbReference type="CDD" id="cd17536">
    <property type="entry name" value="REC_YesN-like"/>
    <property type="match status" value="1"/>
</dbReference>
<dbReference type="PROSITE" id="PS51755">
    <property type="entry name" value="OMPR_PHOB"/>
    <property type="match status" value="1"/>
</dbReference>
<dbReference type="PROSITE" id="PS50110">
    <property type="entry name" value="RESPONSE_REGULATORY"/>
    <property type="match status" value="1"/>
</dbReference>
<dbReference type="GO" id="GO:0000156">
    <property type="term" value="F:phosphorelay response regulator activity"/>
    <property type="evidence" value="ECO:0007669"/>
    <property type="project" value="TreeGrafter"/>
</dbReference>
<dbReference type="Gene3D" id="3.40.50.2300">
    <property type="match status" value="1"/>
</dbReference>
<dbReference type="GO" id="GO:0005829">
    <property type="term" value="C:cytosol"/>
    <property type="evidence" value="ECO:0007669"/>
    <property type="project" value="TreeGrafter"/>
</dbReference>
<keyword evidence="2" id="KW-0902">Two-component regulatory system</keyword>
<feature type="modified residue" description="4-aspartylphosphate" evidence="6">
    <location>
        <position position="56"/>
    </location>
</feature>
<keyword evidence="1 6" id="KW-0597">Phosphoprotein</keyword>
<dbReference type="InterPro" id="IPR039420">
    <property type="entry name" value="WalR-like"/>
</dbReference>
<dbReference type="Pfam" id="PF00072">
    <property type="entry name" value="Response_reg"/>
    <property type="match status" value="1"/>
</dbReference>
<dbReference type="SUPFAM" id="SSF52172">
    <property type="entry name" value="CheY-like"/>
    <property type="match status" value="1"/>
</dbReference>
<keyword evidence="3" id="KW-0805">Transcription regulation</keyword>
<feature type="domain" description="Response regulatory" evidence="8">
    <location>
        <begin position="7"/>
        <end position="121"/>
    </location>
</feature>
<proteinExistence type="predicted"/>
<dbReference type="Pfam" id="PF00486">
    <property type="entry name" value="Trans_reg_C"/>
    <property type="match status" value="1"/>
</dbReference>
<dbReference type="InterPro" id="IPR001867">
    <property type="entry name" value="OmpR/PhoB-type_DNA-bd"/>
</dbReference>
<dbReference type="AlphaFoldDB" id="A0A6S6U8I5"/>
<dbReference type="InterPro" id="IPR001789">
    <property type="entry name" value="Sig_transdc_resp-reg_receiver"/>
</dbReference>
<evidence type="ECO:0000256" key="1">
    <source>
        <dbReference type="ARBA" id="ARBA00022553"/>
    </source>
</evidence>
<sequence length="231" mass="27148">MNLMTKTILLAEDEDEIREDLAFFLEYQDYNVLQARDGQEAYQCYLDNVVDLIITDIEMPRLNGLEFVANIRKEDQETPILIISGYSDKDKLLRAIKLNLVDYIIKPFTQKGIMKTVADIFLKQEADKKKEDKEVFSIKSYSFNFTSHLVSVEQKEYTLTHKQSEVLKLFVNNVNVVLSPIDIYYYLYPNYDKEYSNASIRNIIKRLRVIFPEGVIESIYSEGYRFNIDKL</sequence>
<dbReference type="InterPro" id="IPR016032">
    <property type="entry name" value="Sig_transdc_resp-reg_C-effctor"/>
</dbReference>
<evidence type="ECO:0000256" key="2">
    <source>
        <dbReference type="ARBA" id="ARBA00023012"/>
    </source>
</evidence>
<evidence type="ECO:0000256" key="4">
    <source>
        <dbReference type="ARBA" id="ARBA00023125"/>
    </source>
</evidence>
<feature type="domain" description="OmpR/PhoB-type" evidence="9">
    <location>
        <begin position="133"/>
        <end position="228"/>
    </location>
</feature>
<protein>
    <submittedName>
        <fullName evidence="10">DNA-binding response regulator</fullName>
    </submittedName>
</protein>
<dbReference type="GO" id="GO:0006355">
    <property type="term" value="P:regulation of DNA-templated transcription"/>
    <property type="evidence" value="ECO:0007669"/>
    <property type="project" value="InterPro"/>
</dbReference>
<feature type="DNA-binding region" description="OmpR/PhoB-type" evidence="7">
    <location>
        <begin position="133"/>
        <end position="228"/>
    </location>
</feature>
<organism evidence="10">
    <name type="scientific">uncultured Sulfurovum sp</name>
    <dbReference type="NCBI Taxonomy" id="269237"/>
    <lineage>
        <taxon>Bacteria</taxon>
        <taxon>Pseudomonadati</taxon>
        <taxon>Campylobacterota</taxon>
        <taxon>Epsilonproteobacteria</taxon>
        <taxon>Campylobacterales</taxon>
        <taxon>Sulfurovaceae</taxon>
        <taxon>Sulfurovum</taxon>
        <taxon>environmental samples</taxon>
    </lineage>
</organism>
<keyword evidence="5" id="KW-0804">Transcription</keyword>
<dbReference type="Gene3D" id="1.10.10.10">
    <property type="entry name" value="Winged helix-like DNA-binding domain superfamily/Winged helix DNA-binding domain"/>
    <property type="match status" value="1"/>
</dbReference>